<evidence type="ECO:0000313" key="2">
    <source>
        <dbReference type="EMBL" id="MBO1306113.1"/>
    </source>
</evidence>
<dbReference type="Pfam" id="PF07872">
    <property type="entry name" value="DUF1659"/>
    <property type="match status" value="1"/>
</dbReference>
<dbReference type="InterPro" id="IPR012454">
    <property type="entry name" value="DUF1659"/>
</dbReference>
<reference evidence="2 3" key="1">
    <citation type="submission" date="2021-03" db="EMBL/GenBank/DDBJ databases">
        <title>Enterococcal diversity collection.</title>
        <authorList>
            <person name="Gilmore M.S."/>
            <person name="Schwartzman J."/>
            <person name="Van Tyne D."/>
            <person name="Martin M."/>
            <person name="Earl A.M."/>
            <person name="Manson A.L."/>
            <person name="Straub T."/>
            <person name="Salamzade R."/>
            <person name="Saavedra J."/>
            <person name="Lebreton F."/>
            <person name="Prichula J."/>
            <person name="Schaufler K."/>
            <person name="Gaca A."/>
            <person name="Sgardioli B."/>
            <person name="Wagenaar J."/>
            <person name="Strong T."/>
        </authorList>
    </citation>
    <scope>NUCLEOTIDE SEQUENCE [LARGE SCALE GENOMIC DNA]</scope>
    <source>
        <strain evidence="2 3">669A</strain>
    </source>
</reference>
<organism evidence="2 3">
    <name type="scientific">Candidatus Enterococcus moelleringii</name>
    <dbReference type="NCBI Taxonomy" id="2815325"/>
    <lineage>
        <taxon>Bacteria</taxon>
        <taxon>Bacillati</taxon>
        <taxon>Bacillota</taxon>
        <taxon>Bacilli</taxon>
        <taxon>Lactobacillales</taxon>
        <taxon>Enterococcaceae</taxon>
        <taxon>Enterococcus</taxon>
    </lineage>
</organism>
<accession>A0ABS3L902</accession>
<dbReference type="EMBL" id="JAFREM010000013">
    <property type="protein sequence ID" value="MBO1306113.1"/>
    <property type="molecule type" value="Genomic_DNA"/>
</dbReference>
<sequence length="72" mass="7858">MIQQLGTKLQVQIEQEGEDKQKKVNFSNVISNPVEADIVKLGEVMADLGQEGSSLDSVIVTNQTRVVKTATE</sequence>
<evidence type="ECO:0000313" key="3">
    <source>
        <dbReference type="Proteomes" id="UP000664601"/>
    </source>
</evidence>
<dbReference type="RefSeq" id="WP_207673047.1">
    <property type="nucleotide sequence ID" value="NZ_JAFREM010000013.1"/>
</dbReference>
<name>A0ABS3L902_9ENTE</name>
<gene>
    <name evidence="2" type="ORF">JZO70_08065</name>
</gene>
<protein>
    <recommendedName>
        <fullName evidence="1">DUF1659 domain-containing protein</fullName>
    </recommendedName>
</protein>
<dbReference type="Proteomes" id="UP000664601">
    <property type="component" value="Unassembled WGS sequence"/>
</dbReference>
<evidence type="ECO:0000259" key="1">
    <source>
        <dbReference type="Pfam" id="PF07872"/>
    </source>
</evidence>
<keyword evidence="3" id="KW-1185">Reference proteome</keyword>
<proteinExistence type="predicted"/>
<feature type="domain" description="DUF1659" evidence="1">
    <location>
        <begin position="4"/>
        <end position="67"/>
    </location>
</feature>
<comment type="caution">
    <text evidence="2">The sequence shown here is derived from an EMBL/GenBank/DDBJ whole genome shotgun (WGS) entry which is preliminary data.</text>
</comment>